<comment type="caution">
    <text evidence="6">The sequence shown here is derived from an EMBL/GenBank/DDBJ whole genome shotgun (WGS) entry which is preliminary data.</text>
</comment>
<feature type="domain" description="HTH lysR-type" evidence="5">
    <location>
        <begin position="1"/>
        <end position="58"/>
    </location>
</feature>
<gene>
    <name evidence="6" type="ORF">ACFFUV_06695</name>
</gene>
<dbReference type="EMBL" id="JBHMEP010000001">
    <property type="protein sequence ID" value="MFB9134663.1"/>
    <property type="molecule type" value="Genomic_DNA"/>
</dbReference>
<evidence type="ECO:0000313" key="7">
    <source>
        <dbReference type="Proteomes" id="UP001589645"/>
    </source>
</evidence>
<dbReference type="PRINTS" id="PR00039">
    <property type="entry name" value="HTHLYSR"/>
</dbReference>
<evidence type="ECO:0000259" key="5">
    <source>
        <dbReference type="PROSITE" id="PS50931"/>
    </source>
</evidence>
<keyword evidence="4" id="KW-0804">Transcription</keyword>
<evidence type="ECO:0000256" key="2">
    <source>
        <dbReference type="ARBA" id="ARBA00023015"/>
    </source>
</evidence>
<dbReference type="Pfam" id="PF03466">
    <property type="entry name" value="LysR_substrate"/>
    <property type="match status" value="1"/>
</dbReference>
<dbReference type="InterPro" id="IPR000847">
    <property type="entry name" value="LysR_HTH_N"/>
</dbReference>
<protein>
    <submittedName>
        <fullName evidence="6">LysR family transcriptional regulator</fullName>
    </submittedName>
</protein>
<dbReference type="SUPFAM" id="SSF53850">
    <property type="entry name" value="Periplasmic binding protein-like II"/>
    <property type="match status" value="1"/>
</dbReference>
<keyword evidence="2" id="KW-0805">Transcription regulation</keyword>
<dbReference type="InterPro" id="IPR036390">
    <property type="entry name" value="WH_DNA-bd_sf"/>
</dbReference>
<evidence type="ECO:0000313" key="6">
    <source>
        <dbReference type="EMBL" id="MFB9134663.1"/>
    </source>
</evidence>
<dbReference type="Gene3D" id="3.40.190.10">
    <property type="entry name" value="Periplasmic binding protein-like II"/>
    <property type="match status" value="2"/>
</dbReference>
<dbReference type="Pfam" id="PF00126">
    <property type="entry name" value="HTH_1"/>
    <property type="match status" value="1"/>
</dbReference>
<keyword evidence="3" id="KW-0238">DNA-binding</keyword>
<dbReference type="Proteomes" id="UP001589645">
    <property type="component" value="Unassembled WGS sequence"/>
</dbReference>
<proteinExistence type="inferred from homology"/>
<sequence length="295" mass="33510">MELRHLKYFLAVAETQNIRSAAQKVHVTQPAISRKIKELESELGVQLFDRLPKGLSLNRAGKVYQKQLGAIIRQIEDANAKVRQFAQTEYGTLALGSPDFVLLEGPAAHALQQFRRDNSDIDLEVFSDTPMVLLKRLELEQVDGVFGYFMPPLEDEYAVEAVTQDKLVVAFPKRWRDKLSKTMTIDQLNQLPAVRLTKSADPHYFEWQEALFHDLGWAPKRTQWAHGESTVLGLVAAESGIAIVNERHFLRQSDSIDYMALDILPNDITLNFIYKQHSDNPALNLFLQCLSQPVP</sequence>
<accession>A0ABV5HKD9</accession>
<name>A0ABV5HKD9_9VIBR</name>
<reference evidence="6 7" key="1">
    <citation type="submission" date="2024-09" db="EMBL/GenBank/DDBJ databases">
        <authorList>
            <person name="Sun Q."/>
            <person name="Mori K."/>
        </authorList>
    </citation>
    <scope>NUCLEOTIDE SEQUENCE [LARGE SCALE GENOMIC DNA]</scope>
    <source>
        <strain evidence="6 7">CECT 8064</strain>
    </source>
</reference>
<dbReference type="RefSeq" id="WP_390190662.1">
    <property type="nucleotide sequence ID" value="NZ_JBHMEP010000001.1"/>
</dbReference>
<dbReference type="Gene3D" id="1.10.10.10">
    <property type="entry name" value="Winged helix-like DNA-binding domain superfamily/Winged helix DNA-binding domain"/>
    <property type="match status" value="1"/>
</dbReference>
<dbReference type="PROSITE" id="PS50931">
    <property type="entry name" value="HTH_LYSR"/>
    <property type="match status" value="1"/>
</dbReference>
<comment type="similarity">
    <text evidence="1">Belongs to the LysR transcriptional regulatory family.</text>
</comment>
<evidence type="ECO:0000256" key="3">
    <source>
        <dbReference type="ARBA" id="ARBA00023125"/>
    </source>
</evidence>
<dbReference type="InterPro" id="IPR036388">
    <property type="entry name" value="WH-like_DNA-bd_sf"/>
</dbReference>
<evidence type="ECO:0000256" key="1">
    <source>
        <dbReference type="ARBA" id="ARBA00009437"/>
    </source>
</evidence>
<evidence type="ECO:0000256" key="4">
    <source>
        <dbReference type="ARBA" id="ARBA00023163"/>
    </source>
</evidence>
<keyword evidence="7" id="KW-1185">Reference proteome</keyword>
<organism evidence="6 7">
    <name type="scientific">Vibrio olivae</name>
    <dbReference type="NCBI Taxonomy" id="1243002"/>
    <lineage>
        <taxon>Bacteria</taxon>
        <taxon>Pseudomonadati</taxon>
        <taxon>Pseudomonadota</taxon>
        <taxon>Gammaproteobacteria</taxon>
        <taxon>Vibrionales</taxon>
        <taxon>Vibrionaceae</taxon>
        <taxon>Vibrio</taxon>
    </lineage>
</organism>
<dbReference type="PANTHER" id="PTHR30346">
    <property type="entry name" value="TRANSCRIPTIONAL DUAL REGULATOR HCAR-RELATED"/>
    <property type="match status" value="1"/>
</dbReference>
<dbReference type="SUPFAM" id="SSF46785">
    <property type="entry name" value="Winged helix' DNA-binding domain"/>
    <property type="match status" value="1"/>
</dbReference>
<dbReference type="PANTHER" id="PTHR30346:SF0">
    <property type="entry name" value="HCA OPERON TRANSCRIPTIONAL ACTIVATOR HCAR"/>
    <property type="match status" value="1"/>
</dbReference>
<dbReference type="InterPro" id="IPR005119">
    <property type="entry name" value="LysR_subst-bd"/>
</dbReference>